<feature type="region of interest" description="Disordered" evidence="1">
    <location>
        <begin position="1"/>
        <end position="22"/>
    </location>
</feature>
<feature type="compositionally biased region" description="Polar residues" evidence="1">
    <location>
        <begin position="78"/>
        <end position="96"/>
    </location>
</feature>
<reference evidence="3" key="2">
    <citation type="journal article" date="2018" name="Hortic Res">
        <title>Improved Brassica rapa reference genome by single-molecule sequencing and chromosome conformation capture technologies.</title>
        <authorList>
            <person name="Zhang L."/>
            <person name="Cai X."/>
            <person name="Wu J."/>
            <person name="Liu M."/>
            <person name="Grob S."/>
            <person name="Cheng F."/>
            <person name="Liang J."/>
            <person name="Cai C."/>
            <person name="Liu Z."/>
            <person name="Liu B."/>
            <person name="Wang F."/>
            <person name="Li S."/>
            <person name="Liu F."/>
            <person name="Li X."/>
            <person name="Cheng L."/>
            <person name="Yang W."/>
            <person name="Li M.H."/>
            <person name="Grossniklaus U."/>
            <person name="Zheng H."/>
            <person name="Wang X."/>
        </authorList>
    </citation>
    <scope>NUCLEOTIDE SEQUENCE [LARGE SCALE GENOMIC DNA]</scope>
    <source>
        <strain evidence="3">cv. Chiifu-401-42</strain>
    </source>
</reference>
<feature type="region of interest" description="Disordered" evidence="1">
    <location>
        <begin position="35"/>
        <end position="122"/>
    </location>
</feature>
<reference evidence="3" key="1">
    <citation type="journal article" date="2011" name="Nat. Genet.">
        <title>The genome of the mesopolyploid crop species Brassica rapa.</title>
        <authorList>
            <consortium name="Brassica rapa Genome Sequencing Project Consortium"/>
            <person name="Wang X."/>
            <person name="Wang H."/>
            <person name="Wang J."/>
            <person name="Sun R."/>
            <person name="Wu J."/>
            <person name="Liu S."/>
            <person name="Bai Y."/>
            <person name="Mun J.H."/>
            <person name="Bancroft I."/>
            <person name="Cheng F."/>
            <person name="Huang S."/>
            <person name="Li X."/>
            <person name="Hua W."/>
            <person name="Wang J."/>
            <person name="Wang X."/>
            <person name="Freeling M."/>
            <person name="Pires J.C."/>
            <person name="Paterson A.H."/>
            <person name="Chalhoub B."/>
            <person name="Wang B."/>
            <person name="Hayward A."/>
            <person name="Sharpe A.G."/>
            <person name="Park B.S."/>
            <person name="Weisshaar B."/>
            <person name="Liu B."/>
            <person name="Li B."/>
            <person name="Liu B."/>
            <person name="Tong C."/>
            <person name="Song C."/>
            <person name="Duran C."/>
            <person name="Peng C."/>
            <person name="Geng C."/>
            <person name="Koh C."/>
            <person name="Lin C."/>
            <person name="Edwards D."/>
            <person name="Mu D."/>
            <person name="Shen D."/>
            <person name="Soumpourou E."/>
            <person name="Li F."/>
            <person name="Fraser F."/>
            <person name="Conant G."/>
            <person name="Lassalle G."/>
            <person name="King G.J."/>
            <person name="Bonnema G."/>
            <person name="Tang H."/>
            <person name="Wang H."/>
            <person name="Belcram H."/>
            <person name="Zhou H."/>
            <person name="Hirakawa H."/>
            <person name="Abe H."/>
            <person name="Guo H."/>
            <person name="Wang H."/>
            <person name="Jin H."/>
            <person name="Parkin I.A."/>
            <person name="Batley J."/>
            <person name="Kim J.S."/>
            <person name="Just J."/>
            <person name="Li J."/>
            <person name="Xu J."/>
            <person name="Deng J."/>
            <person name="Kim J.A."/>
            <person name="Li J."/>
            <person name="Yu J."/>
            <person name="Meng J."/>
            <person name="Wang J."/>
            <person name="Min J."/>
            <person name="Poulain J."/>
            <person name="Wang J."/>
            <person name="Hatakeyama K."/>
            <person name="Wu K."/>
            <person name="Wang L."/>
            <person name="Fang L."/>
            <person name="Trick M."/>
            <person name="Links M.G."/>
            <person name="Zhao M."/>
            <person name="Jin M."/>
            <person name="Ramchiary N."/>
            <person name="Drou N."/>
            <person name="Berkman P.J."/>
            <person name="Cai Q."/>
            <person name="Huang Q."/>
            <person name="Li R."/>
            <person name="Tabata S."/>
            <person name="Cheng S."/>
            <person name="Zhang S."/>
            <person name="Zhang S."/>
            <person name="Huang S."/>
            <person name="Sato S."/>
            <person name="Sun S."/>
            <person name="Kwon S.J."/>
            <person name="Choi S.R."/>
            <person name="Lee T.H."/>
            <person name="Fan W."/>
            <person name="Zhao X."/>
            <person name="Tan X."/>
            <person name="Xu X."/>
            <person name="Wang Y."/>
            <person name="Qiu Y."/>
            <person name="Yin Y."/>
            <person name="Li Y."/>
            <person name="Du Y."/>
            <person name="Liao Y."/>
            <person name="Lim Y."/>
            <person name="Narusaka Y."/>
            <person name="Wang Y."/>
            <person name="Wang Z."/>
            <person name="Li Z."/>
            <person name="Wang Z."/>
            <person name="Xiong Z."/>
            <person name="Zhang Z."/>
        </authorList>
    </citation>
    <scope>NUCLEOTIDE SEQUENCE [LARGE SCALE GENOMIC DNA]</scope>
    <source>
        <strain evidence="3">cv. Chiifu-401-42</strain>
    </source>
</reference>
<dbReference type="AlphaFoldDB" id="M4F079"/>
<sequence length="175" mass="19327">MTETGEEDAGGASNGYKWSPFGADKCRRGIAVTFGSGEVNDGEDDVLEVKELESVVEGDKDGDEEDEDEDEDEESRRTLVSQRSRISANTTRQAIRTRNENDNKIRNRKKSKMCLIPNSPGQRIDAQGTIILEPDTDATGAAQPVDEAARPRTLDDYNRPVQFYANRSAIHPPAI</sequence>
<dbReference type="HOGENOM" id="CLU_1534707_0_0_1"/>
<keyword evidence="3" id="KW-1185">Reference proteome</keyword>
<evidence type="ECO:0000313" key="3">
    <source>
        <dbReference type="Proteomes" id="UP000011750"/>
    </source>
</evidence>
<evidence type="ECO:0000313" key="2">
    <source>
        <dbReference type="EnsemblPlants" id="Bra034472.1-P"/>
    </source>
</evidence>
<feature type="compositionally biased region" description="Basic and acidic residues" evidence="1">
    <location>
        <begin position="47"/>
        <end position="59"/>
    </location>
</feature>
<dbReference type="EnsemblPlants" id="Bra034472.1">
    <property type="protein sequence ID" value="Bra034472.1-P"/>
    <property type="gene ID" value="Bra034472"/>
</dbReference>
<feature type="compositionally biased region" description="Acidic residues" evidence="1">
    <location>
        <begin position="60"/>
        <end position="73"/>
    </location>
</feature>
<dbReference type="InParanoid" id="M4F079"/>
<accession>M4F079</accession>
<name>M4F079_BRACM</name>
<organism evidence="2 3">
    <name type="scientific">Brassica campestris</name>
    <name type="common">Field mustard</name>
    <dbReference type="NCBI Taxonomy" id="3711"/>
    <lineage>
        <taxon>Eukaryota</taxon>
        <taxon>Viridiplantae</taxon>
        <taxon>Streptophyta</taxon>
        <taxon>Embryophyta</taxon>
        <taxon>Tracheophyta</taxon>
        <taxon>Spermatophyta</taxon>
        <taxon>Magnoliopsida</taxon>
        <taxon>eudicotyledons</taxon>
        <taxon>Gunneridae</taxon>
        <taxon>Pentapetalae</taxon>
        <taxon>rosids</taxon>
        <taxon>malvids</taxon>
        <taxon>Brassicales</taxon>
        <taxon>Brassicaceae</taxon>
        <taxon>Brassiceae</taxon>
        <taxon>Brassica</taxon>
    </lineage>
</organism>
<evidence type="ECO:0000256" key="1">
    <source>
        <dbReference type="SAM" id="MobiDB-lite"/>
    </source>
</evidence>
<dbReference type="Proteomes" id="UP000011750">
    <property type="component" value="Unassembled WGS sequence"/>
</dbReference>
<dbReference type="Gramene" id="Bra034472.1">
    <property type="protein sequence ID" value="Bra034472.1-P"/>
    <property type="gene ID" value="Bra034472"/>
</dbReference>
<proteinExistence type="predicted"/>
<reference evidence="2" key="3">
    <citation type="submission" date="2023-03" db="UniProtKB">
        <authorList>
            <consortium name="EnsemblPlants"/>
        </authorList>
    </citation>
    <scope>IDENTIFICATION</scope>
    <source>
        <strain evidence="2">cv. Chiifu-401-42</strain>
    </source>
</reference>
<protein>
    <submittedName>
        <fullName evidence="2">Uncharacterized protein</fullName>
    </submittedName>
</protein>